<dbReference type="InterPro" id="IPR057264">
    <property type="entry name" value="Ribosomal_uL24_C"/>
</dbReference>
<dbReference type="OrthoDB" id="437693at2759"/>
<name>A0A8J4XPQ0_CHIOP</name>
<dbReference type="GO" id="GO:0006412">
    <property type="term" value="P:translation"/>
    <property type="evidence" value="ECO:0007669"/>
    <property type="project" value="InterPro"/>
</dbReference>
<dbReference type="AlphaFoldDB" id="A0A8J4XPQ0"/>
<dbReference type="Gene3D" id="3.30.420.10">
    <property type="entry name" value="Ribonuclease H-like superfamily/Ribonuclease H"/>
    <property type="match status" value="1"/>
</dbReference>
<sequence>MAGITSHEEMRCPVKRWDYPGMMVKNEAPLLVTNQVALLDPSDNKPTQVEWRYTEEGENVRVSTRTGRIIPIPKLAEETPDYKTKSTYAEQQKDTPAEVVTSSYTQVLAEEFIDNPVLDTAVISSTMKLLGNSLSSLHLLLSRHPRSSTSLVHTIQRALHLTNEGWEIAFQWVSSHAGIPGNKVADSAARMALTDVNTTPFPLPLSEAKSLISRVCRSTWNNTLGDALRITSMGQYRSDSSPQPWIRKKSRVLDVTLTRLHLGHTTLTVHRHHLRLSPDPHCPWCMNFPETIEHFLLQCPRFHSHRVVLHSQLLALNVNTFDLPTLLAAAGVPPSRQHAVIRPSLCLPEEDSVNYPRL</sequence>
<protein>
    <submittedName>
        <fullName evidence="5">Putative 39S ribosomal protein L24, mitochondrial</fullName>
    </submittedName>
</protein>
<dbReference type="InterPro" id="IPR003256">
    <property type="entry name" value="Ribosomal_uL24"/>
</dbReference>
<dbReference type="Proteomes" id="UP000770661">
    <property type="component" value="Unassembled WGS sequence"/>
</dbReference>
<evidence type="ECO:0000259" key="4">
    <source>
        <dbReference type="Pfam" id="PF17136"/>
    </source>
</evidence>
<comment type="similarity">
    <text evidence="1">Belongs to the universal ribosomal protein uL24 family.</text>
</comment>
<evidence type="ECO:0000256" key="2">
    <source>
        <dbReference type="ARBA" id="ARBA00022980"/>
    </source>
</evidence>
<keyword evidence="6" id="KW-1185">Reference proteome</keyword>
<dbReference type="GO" id="GO:0003735">
    <property type="term" value="F:structural constituent of ribosome"/>
    <property type="evidence" value="ECO:0007669"/>
    <property type="project" value="InterPro"/>
</dbReference>
<accession>A0A8J4XPQ0</accession>
<evidence type="ECO:0000313" key="5">
    <source>
        <dbReference type="EMBL" id="KAG0711532.1"/>
    </source>
</evidence>
<dbReference type="InterPro" id="IPR014722">
    <property type="entry name" value="Rib_uL2_dom2"/>
</dbReference>
<dbReference type="SUPFAM" id="SSF50104">
    <property type="entry name" value="Translation proteins SH3-like domain"/>
    <property type="match status" value="1"/>
</dbReference>
<dbReference type="PANTHER" id="PTHR12903">
    <property type="entry name" value="MITOCHONDRIAL RIBOSOMAL PROTEIN L24"/>
    <property type="match status" value="1"/>
</dbReference>
<evidence type="ECO:0000256" key="3">
    <source>
        <dbReference type="ARBA" id="ARBA00023274"/>
    </source>
</evidence>
<dbReference type="Gene3D" id="2.30.30.30">
    <property type="match status" value="1"/>
</dbReference>
<dbReference type="InterPro" id="IPR036397">
    <property type="entry name" value="RNaseH_sf"/>
</dbReference>
<dbReference type="GO" id="GO:0003676">
    <property type="term" value="F:nucleic acid binding"/>
    <property type="evidence" value="ECO:0007669"/>
    <property type="project" value="InterPro"/>
</dbReference>
<evidence type="ECO:0000256" key="1">
    <source>
        <dbReference type="ARBA" id="ARBA00010618"/>
    </source>
</evidence>
<dbReference type="GO" id="GO:1990904">
    <property type="term" value="C:ribonucleoprotein complex"/>
    <property type="evidence" value="ECO:0007669"/>
    <property type="project" value="UniProtKB-KW"/>
</dbReference>
<comment type="caution">
    <text evidence="5">The sequence shown here is derived from an EMBL/GenBank/DDBJ whole genome shotgun (WGS) entry which is preliminary data.</text>
</comment>
<feature type="domain" description="Large ribosomal subunit protein uL24 C-terminal" evidence="4">
    <location>
        <begin position="21"/>
        <end position="70"/>
    </location>
</feature>
<dbReference type="Pfam" id="PF17136">
    <property type="entry name" value="ribosomal_L24"/>
    <property type="match status" value="1"/>
</dbReference>
<keyword evidence="3" id="KW-0687">Ribonucleoprotein</keyword>
<organism evidence="5 6">
    <name type="scientific">Chionoecetes opilio</name>
    <name type="common">Atlantic snow crab</name>
    <name type="synonym">Cancer opilio</name>
    <dbReference type="NCBI Taxonomy" id="41210"/>
    <lineage>
        <taxon>Eukaryota</taxon>
        <taxon>Metazoa</taxon>
        <taxon>Ecdysozoa</taxon>
        <taxon>Arthropoda</taxon>
        <taxon>Crustacea</taxon>
        <taxon>Multicrustacea</taxon>
        <taxon>Malacostraca</taxon>
        <taxon>Eumalacostraca</taxon>
        <taxon>Eucarida</taxon>
        <taxon>Decapoda</taxon>
        <taxon>Pleocyemata</taxon>
        <taxon>Brachyura</taxon>
        <taxon>Eubrachyura</taxon>
        <taxon>Majoidea</taxon>
        <taxon>Majidae</taxon>
        <taxon>Chionoecetes</taxon>
    </lineage>
</organism>
<proteinExistence type="inferred from homology"/>
<gene>
    <name evidence="5" type="primary">mRpL24_0</name>
    <name evidence="5" type="ORF">GWK47_002268</name>
</gene>
<reference evidence="5" key="1">
    <citation type="submission" date="2020-07" db="EMBL/GenBank/DDBJ databases">
        <title>The High-quality genome of the commercially important snow crab, Chionoecetes opilio.</title>
        <authorList>
            <person name="Jeong J.-H."/>
            <person name="Ryu S."/>
        </authorList>
    </citation>
    <scope>NUCLEOTIDE SEQUENCE</scope>
    <source>
        <strain evidence="5">MADBK_172401_WGS</strain>
        <tissue evidence="5">Digestive gland</tissue>
    </source>
</reference>
<keyword evidence="2 5" id="KW-0689">Ribosomal protein</keyword>
<dbReference type="EMBL" id="JACEEZ010023250">
    <property type="protein sequence ID" value="KAG0711532.1"/>
    <property type="molecule type" value="Genomic_DNA"/>
</dbReference>
<dbReference type="GO" id="GO:0005840">
    <property type="term" value="C:ribosome"/>
    <property type="evidence" value="ECO:0007669"/>
    <property type="project" value="UniProtKB-KW"/>
</dbReference>
<evidence type="ECO:0000313" key="6">
    <source>
        <dbReference type="Proteomes" id="UP000770661"/>
    </source>
</evidence>
<dbReference type="InterPro" id="IPR008991">
    <property type="entry name" value="Translation_prot_SH3-like_sf"/>
</dbReference>
<dbReference type="SUPFAM" id="SSF53098">
    <property type="entry name" value="Ribonuclease H-like"/>
    <property type="match status" value="1"/>
</dbReference>
<dbReference type="InterPro" id="IPR012337">
    <property type="entry name" value="RNaseH-like_sf"/>
</dbReference>